<organism evidence="2 4">
    <name type="scientific">Shewanella benthica</name>
    <dbReference type="NCBI Taxonomy" id="43661"/>
    <lineage>
        <taxon>Bacteria</taxon>
        <taxon>Pseudomonadati</taxon>
        <taxon>Pseudomonadota</taxon>
        <taxon>Gammaproteobacteria</taxon>
        <taxon>Alteromonadales</taxon>
        <taxon>Shewanellaceae</taxon>
        <taxon>Shewanella</taxon>
    </lineage>
</organism>
<gene>
    <name evidence="2" type="ORF">SHEWBE_3311</name>
    <name evidence="3" type="ORF">SHEWBE_3331</name>
</gene>
<reference evidence="4" key="1">
    <citation type="submission" date="2018-06" db="EMBL/GenBank/DDBJ databases">
        <authorList>
            <person name="Cea G.-C."/>
            <person name="William W."/>
        </authorList>
    </citation>
    <scope>NUCLEOTIDE SEQUENCE [LARGE SCALE GENOMIC DNA]</scope>
    <source>
        <strain evidence="4">DB21MT-2</strain>
    </source>
</reference>
<accession>A0A330M794</accession>
<proteinExistence type="predicted"/>
<dbReference type="InterPro" id="IPR001584">
    <property type="entry name" value="Integrase_cat-core"/>
</dbReference>
<dbReference type="InterPro" id="IPR036397">
    <property type="entry name" value="RNaseH_sf"/>
</dbReference>
<protein>
    <submittedName>
        <fullName evidence="2">Transposase</fullName>
    </submittedName>
</protein>
<dbReference type="EMBL" id="LS483452">
    <property type="protein sequence ID" value="SQH77274.1"/>
    <property type="molecule type" value="Genomic_DNA"/>
</dbReference>
<dbReference type="KEGG" id="sbk:SHEWBE_3331"/>
<dbReference type="PANTHER" id="PTHR46889">
    <property type="entry name" value="TRANSPOSASE INSF FOR INSERTION SEQUENCE IS3B-RELATED"/>
    <property type="match status" value="1"/>
</dbReference>
<dbReference type="Proteomes" id="UP000250123">
    <property type="component" value="Chromosome SHEWBE"/>
</dbReference>
<dbReference type="SUPFAM" id="SSF53098">
    <property type="entry name" value="Ribonuclease H-like"/>
    <property type="match status" value="1"/>
</dbReference>
<dbReference type="GO" id="GO:0015074">
    <property type="term" value="P:DNA integration"/>
    <property type="evidence" value="ECO:0007669"/>
    <property type="project" value="InterPro"/>
</dbReference>
<dbReference type="PANTHER" id="PTHR46889:SF5">
    <property type="entry name" value="INTEGRASE PROTEIN"/>
    <property type="match status" value="1"/>
</dbReference>
<dbReference type="PROSITE" id="PS50994">
    <property type="entry name" value="INTEGRASE"/>
    <property type="match status" value="1"/>
</dbReference>
<dbReference type="InterPro" id="IPR048020">
    <property type="entry name" value="Transpos_IS3"/>
</dbReference>
<dbReference type="Pfam" id="PF00665">
    <property type="entry name" value="rve"/>
    <property type="match status" value="1"/>
</dbReference>
<dbReference type="EMBL" id="LS483452">
    <property type="protein sequence ID" value="SQH77294.1"/>
    <property type="molecule type" value="Genomic_DNA"/>
</dbReference>
<name>A0A330M794_9GAMM</name>
<feature type="domain" description="Integrase catalytic" evidence="1">
    <location>
        <begin position="143"/>
        <end position="309"/>
    </location>
</feature>
<dbReference type="KEGG" id="sbk:SHEWBE_3311"/>
<reference evidence="2" key="2">
    <citation type="submission" date="2018-06" db="EMBL/GenBank/DDBJ databases">
        <authorList>
            <person name="Zhirakovskaya E."/>
        </authorList>
    </citation>
    <scope>NUCLEOTIDE SEQUENCE [LARGE SCALE GENOMIC DNA]</scope>
    <source>
        <strain evidence="2">DB21MT-2</strain>
    </source>
</reference>
<dbReference type="InterPro" id="IPR012337">
    <property type="entry name" value="RNaseH-like_sf"/>
</dbReference>
<evidence type="ECO:0000259" key="1">
    <source>
        <dbReference type="PROSITE" id="PS50994"/>
    </source>
</evidence>
<dbReference type="NCBIfam" id="NF033516">
    <property type="entry name" value="transpos_IS3"/>
    <property type="match status" value="1"/>
</dbReference>
<evidence type="ECO:0000313" key="4">
    <source>
        <dbReference type="Proteomes" id="UP000250123"/>
    </source>
</evidence>
<evidence type="ECO:0000313" key="3">
    <source>
        <dbReference type="EMBL" id="SQH77294.1"/>
    </source>
</evidence>
<dbReference type="AlphaFoldDB" id="A0A330M794"/>
<dbReference type="Gene3D" id="3.30.420.10">
    <property type="entry name" value="Ribonuclease H-like superfamily/Ribonuclease H"/>
    <property type="match status" value="1"/>
</dbReference>
<dbReference type="InterPro" id="IPR050900">
    <property type="entry name" value="Transposase_IS3/IS150/IS904"/>
</dbReference>
<sequence length="360" mass="41772">MGRRQRGELTPLTERVKLVELIREAHHSGARLDKACEVALLSKRTYRRWYRAGTVQADRRATAVRPEPANKLTKHERQQVLDVCNESRFASLPPSQIVPTLLDEGVYIASESTYYRVLKANEQVNHRGRSRQLMARSKPEAYQAKGPNEIWSWDITYCASVIKGQFYYLYMFEDIYSRKIVGYEVHERECGELAAQLMQRNMLREQCFNQPLVLHSDNGAPMKCLTMKAKLEELGVTASLSRPSVSNDNPYSESLFRTLKYRPQWPSKGFNSLTETREWVDDFVTWYNDEHKHSKLNFVSPGKRHAMQDKDILSNRKHVLEAAQERNPMRWPNEIRNCEPIGAVMLNPDNVPDEETKKIA</sequence>
<dbReference type="GO" id="GO:0003676">
    <property type="term" value="F:nucleic acid binding"/>
    <property type="evidence" value="ECO:0007669"/>
    <property type="project" value="InterPro"/>
</dbReference>
<evidence type="ECO:0000313" key="2">
    <source>
        <dbReference type="EMBL" id="SQH77274.1"/>
    </source>
</evidence>